<dbReference type="GO" id="GO:0046474">
    <property type="term" value="P:glycerophospholipid biosynthetic process"/>
    <property type="evidence" value="ECO:0007669"/>
    <property type="project" value="TreeGrafter"/>
</dbReference>
<dbReference type="PANTHER" id="PTHR14269:SF62">
    <property type="entry name" value="CDP-DIACYLGLYCEROL--GLYCEROL-3-PHOSPHATE 3-PHOSPHATIDYLTRANSFERASE 1, CHLOROPLASTIC"/>
    <property type="match status" value="1"/>
</dbReference>
<reference evidence="19 20" key="1">
    <citation type="submission" date="2020-06" db="EMBL/GenBank/DDBJ databases">
        <title>The endosymbiont of the kinetoplastid Bodo saltans is a Paracaedibacter-like alpha-proteobacterium possessing a putative toxin-antitoxin system.</title>
        <authorList>
            <person name="Midha S."/>
            <person name="Rigden D.J."/>
            <person name="Siozios S."/>
            <person name="Hurst G.D.D."/>
            <person name="Jackson A.P."/>
        </authorList>
    </citation>
    <scope>NUCLEOTIDE SEQUENCE [LARGE SCALE GENOMIC DNA]</scope>
    <source>
        <strain evidence="19">Lake Konstanz</strain>
    </source>
</reference>
<sequence length="188" mass="21310">MAVYTIPNFLTMLRILAIPGIVCSLYAQSFWGDWIAFSFYGAACITDFFDGYIARAMRQTSMVGRFLDPIADKLLVSTVLISYVGLGRLTDWNLIPVILIVCREIFISGLREFLADYQIRMPVSQLGKWKTTTQMLALGFLMVYPSAPKEWMTYEIGVALLWLSTLITLWSGVAYMISALRQTSRAHH</sequence>
<comment type="similarity">
    <text evidence="4 17">Belongs to the CDP-alcohol phosphatidyltransferase class-I family.</text>
</comment>
<organism evidence="19 20">
    <name type="scientific">Candidatus Bodocaedibacter vickermanii</name>
    <dbReference type="NCBI Taxonomy" id="2741701"/>
    <lineage>
        <taxon>Bacteria</taxon>
        <taxon>Pseudomonadati</taxon>
        <taxon>Pseudomonadota</taxon>
        <taxon>Alphaproteobacteria</taxon>
        <taxon>Holosporales</taxon>
        <taxon>Candidatus Paracaedibacteraceae</taxon>
        <taxon>Candidatus Bodocaedibacter</taxon>
    </lineage>
</organism>
<dbReference type="Proteomes" id="UP000594001">
    <property type="component" value="Chromosome"/>
</dbReference>
<comment type="pathway">
    <text evidence="2">Phospholipid metabolism; phosphatidylglycerol biosynthesis; phosphatidylglycerol from CDP-diacylglycerol: step 1/2.</text>
</comment>
<evidence type="ECO:0000256" key="8">
    <source>
        <dbReference type="ARBA" id="ARBA00022679"/>
    </source>
</evidence>
<keyword evidence="11" id="KW-0443">Lipid metabolism</keyword>
<dbReference type="InterPro" id="IPR043130">
    <property type="entry name" value="CDP-OH_PTrfase_TM_dom"/>
</dbReference>
<comment type="catalytic activity">
    <reaction evidence="15">
        <text>a CDP-1,2-diacyl-sn-glycerol + sn-glycerol 3-phosphate = a 1,2-diacyl-sn-glycero-3-phospho-(1'-sn-glycero-3'-phosphate) + CMP + H(+)</text>
        <dbReference type="Rhea" id="RHEA:12593"/>
        <dbReference type="ChEBI" id="CHEBI:15378"/>
        <dbReference type="ChEBI" id="CHEBI:57597"/>
        <dbReference type="ChEBI" id="CHEBI:58332"/>
        <dbReference type="ChEBI" id="CHEBI:60110"/>
        <dbReference type="ChEBI" id="CHEBI:60377"/>
        <dbReference type="EC" id="2.7.8.5"/>
    </reaction>
</comment>
<dbReference type="InterPro" id="IPR050324">
    <property type="entry name" value="CDP-alcohol_PTase-I"/>
</dbReference>
<gene>
    <name evidence="19" type="primary">pgsA</name>
    <name evidence="19" type="ORF">CPBP_00840</name>
</gene>
<evidence type="ECO:0000256" key="7">
    <source>
        <dbReference type="ARBA" id="ARBA00022516"/>
    </source>
</evidence>
<evidence type="ECO:0000256" key="17">
    <source>
        <dbReference type="RuleBase" id="RU003750"/>
    </source>
</evidence>
<evidence type="ECO:0000256" key="1">
    <source>
        <dbReference type="ARBA" id="ARBA00004141"/>
    </source>
</evidence>
<evidence type="ECO:0000256" key="15">
    <source>
        <dbReference type="ARBA" id="ARBA00048586"/>
    </source>
</evidence>
<dbReference type="EC" id="2.7.8.5" evidence="5 16"/>
<comment type="subcellular location">
    <subcellularLocation>
        <location evidence="1">Membrane</location>
        <topology evidence="1">Multi-pass membrane protein</topology>
    </subcellularLocation>
</comment>
<evidence type="ECO:0000256" key="11">
    <source>
        <dbReference type="ARBA" id="ARBA00023098"/>
    </source>
</evidence>
<keyword evidence="7" id="KW-0444">Lipid biosynthesis</keyword>
<protein>
    <recommendedName>
        <fullName evidence="6 16">CDP-diacylglycerol--glycerol-3-phosphate 3-phosphatidyltransferase</fullName>
        <ecNumber evidence="5 16">2.7.8.5</ecNumber>
    </recommendedName>
</protein>
<evidence type="ECO:0000256" key="10">
    <source>
        <dbReference type="ARBA" id="ARBA00022989"/>
    </source>
</evidence>
<keyword evidence="9 18" id="KW-0812">Transmembrane</keyword>
<dbReference type="NCBIfam" id="TIGR00560">
    <property type="entry name" value="pgsA"/>
    <property type="match status" value="1"/>
</dbReference>
<dbReference type="AlphaFoldDB" id="A0A7L9RU28"/>
<evidence type="ECO:0000256" key="3">
    <source>
        <dbReference type="ARBA" id="ARBA00005189"/>
    </source>
</evidence>
<dbReference type="Pfam" id="PF01066">
    <property type="entry name" value="CDP-OH_P_transf"/>
    <property type="match status" value="1"/>
</dbReference>
<evidence type="ECO:0000256" key="12">
    <source>
        <dbReference type="ARBA" id="ARBA00023136"/>
    </source>
</evidence>
<keyword evidence="8 17" id="KW-0808">Transferase</keyword>
<keyword evidence="14" id="KW-1208">Phospholipid metabolism</keyword>
<evidence type="ECO:0000256" key="4">
    <source>
        <dbReference type="ARBA" id="ARBA00010441"/>
    </source>
</evidence>
<accession>A0A7L9RU28</accession>
<dbReference type="InterPro" id="IPR004570">
    <property type="entry name" value="Phosphatidylglycerol_P_synth"/>
</dbReference>
<evidence type="ECO:0000256" key="9">
    <source>
        <dbReference type="ARBA" id="ARBA00022692"/>
    </source>
</evidence>
<dbReference type="GO" id="GO:0008444">
    <property type="term" value="F:CDP-diacylglycerol-glycerol-3-phosphate 3-phosphatidyltransferase activity"/>
    <property type="evidence" value="ECO:0007669"/>
    <property type="project" value="UniProtKB-UniRule"/>
</dbReference>
<dbReference type="InterPro" id="IPR000462">
    <property type="entry name" value="CDP-OH_P_trans"/>
</dbReference>
<evidence type="ECO:0000256" key="16">
    <source>
        <dbReference type="NCBIfam" id="TIGR00560"/>
    </source>
</evidence>
<dbReference type="PROSITE" id="PS00379">
    <property type="entry name" value="CDP_ALCOHOL_P_TRANSF"/>
    <property type="match status" value="1"/>
</dbReference>
<evidence type="ECO:0000256" key="5">
    <source>
        <dbReference type="ARBA" id="ARBA00013170"/>
    </source>
</evidence>
<name>A0A7L9RU28_9PROT</name>
<dbReference type="PIRSF" id="PIRSF000847">
    <property type="entry name" value="Phos_ph_gly_syn"/>
    <property type="match status" value="1"/>
</dbReference>
<dbReference type="KEGG" id="pbal:CPBP_00840"/>
<evidence type="ECO:0000256" key="18">
    <source>
        <dbReference type="SAM" id="Phobius"/>
    </source>
</evidence>
<dbReference type="PANTHER" id="PTHR14269">
    <property type="entry name" value="CDP-DIACYLGLYCEROL--GLYCEROL-3-PHOSPHATE 3-PHOSPHATIDYLTRANSFERASE-RELATED"/>
    <property type="match status" value="1"/>
</dbReference>
<comment type="pathway">
    <text evidence="3">Lipid metabolism.</text>
</comment>
<dbReference type="Gene3D" id="1.20.120.1760">
    <property type="match status" value="1"/>
</dbReference>
<keyword evidence="10 18" id="KW-1133">Transmembrane helix</keyword>
<keyword evidence="13" id="KW-0594">Phospholipid biosynthesis</keyword>
<evidence type="ECO:0000256" key="13">
    <source>
        <dbReference type="ARBA" id="ARBA00023209"/>
    </source>
</evidence>
<dbReference type="EMBL" id="CP054719">
    <property type="protein sequence ID" value="QOL20062.1"/>
    <property type="molecule type" value="Genomic_DNA"/>
</dbReference>
<keyword evidence="20" id="KW-1185">Reference proteome</keyword>
<evidence type="ECO:0000256" key="6">
    <source>
        <dbReference type="ARBA" id="ARBA00014944"/>
    </source>
</evidence>
<feature type="transmembrane region" description="Helical" evidence="18">
    <location>
        <begin position="12"/>
        <end position="28"/>
    </location>
</feature>
<proteinExistence type="inferred from homology"/>
<dbReference type="RefSeq" id="WP_350331617.1">
    <property type="nucleotide sequence ID" value="NZ_CP054719.1"/>
</dbReference>
<evidence type="ECO:0000256" key="14">
    <source>
        <dbReference type="ARBA" id="ARBA00023264"/>
    </source>
</evidence>
<feature type="transmembrane region" description="Helical" evidence="18">
    <location>
        <begin position="131"/>
        <end position="147"/>
    </location>
</feature>
<feature type="transmembrane region" description="Helical" evidence="18">
    <location>
        <begin position="34"/>
        <end position="54"/>
    </location>
</feature>
<feature type="transmembrane region" description="Helical" evidence="18">
    <location>
        <begin position="159"/>
        <end position="180"/>
    </location>
</feature>
<keyword evidence="12 18" id="KW-0472">Membrane</keyword>
<evidence type="ECO:0000313" key="20">
    <source>
        <dbReference type="Proteomes" id="UP000594001"/>
    </source>
</evidence>
<dbReference type="InterPro" id="IPR048254">
    <property type="entry name" value="CDP_ALCOHOL_P_TRANSF_CS"/>
</dbReference>
<evidence type="ECO:0000256" key="2">
    <source>
        <dbReference type="ARBA" id="ARBA00005042"/>
    </source>
</evidence>
<evidence type="ECO:0000313" key="19">
    <source>
        <dbReference type="EMBL" id="QOL20062.1"/>
    </source>
</evidence>
<dbReference type="GO" id="GO:0016020">
    <property type="term" value="C:membrane"/>
    <property type="evidence" value="ECO:0007669"/>
    <property type="project" value="UniProtKB-SubCell"/>
</dbReference>